<keyword evidence="1" id="KW-0472">Membrane</keyword>
<dbReference type="InterPro" id="IPR027523">
    <property type="entry name" value="CLU_prot"/>
</dbReference>
<dbReference type="InParanoid" id="A0A068VLJ1"/>
<protein>
    <submittedName>
        <fullName evidence="2">DH200=94 genomic scaffold, scaffold_5416</fullName>
    </submittedName>
</protein>
<sequence>VIQQRNHRSFIFLSNVVIMLYHFTFFCQYRTLFFFQAYNDVMKAFAECNKFGNLPYGFRANTWLIPPVEPTEGITADENTAAHDIATLGFVIIRFCGHIVTVKVQGREDENLGPPLQSLELLAQPEGGANALNINRLRLMVLLSRIPTQSSELAQNSSITGFLGKSLMHLTSVCWCSIKKG</sequence>
<keyword evidence="3" id="KW-1185">Reference proteome</keyword>
<dbReference type="PANTHER" id="PTHR12601">
    <property type="entry name" value="EUKARYOTIC TRANSLATION INITIATION FACTOR 3 SUBUNIT EIF-3"/>
    <property type="match status" value="1"/>
</dbReference>
<dbReference type="AlphaFoldDB" id="A0A068VLJ1"/>
<proteinExistence type="predicted"/>
<evidence type="ECO:0000313" key="2">
    <source>
        <dbReference type="EMBL" id="CDP21645.1"/>
    </source>
</evidence>
<evidence type="ECO:0000313" key="3">
    <source>
        <dbReference type="Proteomes" id="UP000295252"/>
    </source>
</evidence>
<keyword evidence="1" id="KW-0812">Transmembrane</keyword>
<feature type="non-terminal residue" evidence="2">
    <location>
        <position position="1"/>
    </location>
</feature>
<organism evidence="2 3">
    <name type="scientific">Coffea canephora</name>
    <name type="common">Robusta coffee</name>
    <dbReference type="NCBI Taxonomy" id="49390"/>
    <lineage>
        <taxon>Eukaryota</taxon>
        <taxon>Viridiplantae</taxon>
        <taxon>Streptophyta</taxon>
        <taxon>Embryophyta</taxon>
        <taxon>Tracheophyta</taxon>
        <taxon>Spermatophyta</taxon>
        <taxon>Magnoliopsida</taxon>
        <taxon>eudicotyledons</taxon>
        <taxon>Gunneridae</taxon>
        <taxon>Pentapetalae</taxon>
        <taxon>asterids</taxon>
        <taxon>lamiids</taxon>
        <taxon>Gentianales</taxon>
        <taxon>Rubiaceae</taxon>
        <taxon>Ixoroideae</taxon>
        <taxon>Gardenieae complex</taxon>
        <taxon>Bertiereae - Coffeeae clade</taxon>
        <taxon>Coffeeae</taxon>
        <taxon>Coffea</taxon>
    </lineage>
</organism>
<gene>
    <name evidence="2" type="ORF">GSCOC_T00004528001</name>
</gene>
<dbReference type="PANTHER" id="PTHR12601:SF17">
    <property type="entry name" value="PROTEIN REDUCED CHLOROPLAST COVERAGE 1"/>
    <property type="match status" value="1"/>
</dbReference>
<reference evidence="3" key="1">
    <citation type="journal article" date="2014" name="Science">
        <title>The coffee genome provides insight into the convergent evolution of caffeine biosynthesis.</title>
        <authorList>
            <person name="Denoeud F."/>
            <person name="Carretero-Paulet L."/>
            <person name="Dereeper A."/>
            <person name="Droc G."/>
            <person name="Guyot R."/>
            <person name="Pietrella M."/>
            <person name="Zheng C."/>
            <person name="Alberti A."/>
            <person name="Anthony F."/>
            <person name="Aprea G."/>
            <person name="Aury J.M."/>
            <person name="Bento P."/>
            <person name="Bernard M."/>
            <person name="Bocs S."/>
            <person name="Campa C."/>
            <person name="Cenci A."/>
            <person name="Combes M.C."/>
            <person name="Crouzillat D."/>
            <person name="Da Silva C."/>
            <person name="Daddiego L."/>
            <person name="De Bellis F."/>
            <person name="Dussert S."/>
            <person name="Garsmeur O."/>
            <person name="Gayraud T."/>
            <person name="Guignon V."/>
            <person name="Jahn K."/>
            <person name="Jamilloux V."/>
            <person name="Joet T."/>
            <person name="Labadie K."/>
            <person name="Lan T."/>
            <person name="Leclercq J."/>
            <person name="Lepelley M."/>
            <person name="Leroy T."/>
            <person name="Li L.T."/>
            <person name="Librado P."/>
            <person name="Lopez L."/>
            <person name="Munoz A."/>
            <person name="Noel B."/>
            <person name="Pallavicini A."/>
            <person name="Perrotta G."/>
            <person name="Poncet V."/>
            <person name="Pot D."/>
            <person name="Priyono X."/>
            <person name="Rigoreau M."/>
            <person name="Rouard M."/>
            <person name="Rozas J."/>
            <person name="Tranchant-Dubreuil C."/>
            <person name="VanBuren R."/>
            <person name="Zhang Q."/>
            <person name="Andrade A.C."/>
            <person name="Argout X."/>
            <person name="Bertrand B."/>
            <person name="de Kochko A."/>
            <person name="Graziosi G."/>
            <person name="Henry R.J."/>
            <person name="Jayarama X."/>
            <person name="Ming R."/>
            <person name="Nagai C."/>
            <person name="Rounsley S."/>
            <person name="Sankoff D."/>
            <person name="Giuliano G."/>
            <person name="Albert V.A."/>
            <person name="Wincker P."/>
            <person name="Lashermes P."/>
        </authorList>
    </citation>
    <scope>NUCLEOTIDE SEQUENCE [LARGE SCALE GENOMIC DNA]</scope>
    <source>
        <strain evidence="3">cv. DH200-94</strain>
    </source>
</reference>
<dbReference type="GO" id="GO:0005737">
    <property type="term" value="C:cytoplasm"/>
    <property type="evidence" value="ECO:0007669"/>
    <property type="project" value="TreeGrafter"/>
</dbReference>
<dbReference type="STRING" id="49390.A0A068VLJ1"/>
<accession>A0A068VLJ1</accession>
<dbReference type="PhylomeDB" id="A0A068VLJ1"/>
<dbReference type="EMBL" id="HG744500">
    <property type="protein sequence ID" value="CDP21645.1"/>
    <property type="molecule type" value="Genomic_DNA"/>
</dbReference>
<evidence type="ECO:0000256" key="1">
    <source>
        <dbReference type="SAM" id="Phobius"/>
    </source>
</evidence>
<name>A0A068VLJ1_COFCA</name>
<dbReference type="Proteomes" id="UP000295252">
    <property type="component" value="Unassembled WGS sequence"/>
</dbReference>
<feature type="transmembrane region" description="Helical" evidence="1">
    <location>
        <begin position="12"/>
        <end position="35"/>
    </location>
</feature>
<keyword evidence="1" id="KW-1133">Transmembrane helix</keyword>
<dbReference type="Gramene" id="CDP21645">
    <property type="protein sequence ID" value="CDP21645"/>
    <property type="gene ID" value="GSCOC_T00004528001"/>
</dbReference>